<comment type="caution">
    <text evidence="4">The sequence shown here is derived from an EMBL/GenBank/DDBJ whole genome shotgun (WGS) entry which is preliminary data.</text>
</comment>
<organism evidence="4 5">
    <name type="scientific">Anaeromassilibacillus senegalensis</name>
    <dbReference type="NCBI Taxonomy" id="1673717"/>
    <lineage>
        <taxon>Bacteria</taxon>
        <taxon>Bacillati</taxon>
        <taxon>Bacillota</taxon>
        <taxon>Clostridia</taxon>
        <taxon>Eubacteriales</taxon>
        <taxon>Acutalibacteraceae</taxon>
        <taxon>Anaeromassilibacillus</taxon>
    </lineage>
</organism>
<dbReference type="Gene3D" id="3.40.50.300">
    <property type="entry name" value="P-loop containing nucleotide triphosphate hydrolases"/>
    <property type="match status" value="1"/>
</dbReference>
<dbReference type="RefSeq" id="WP_235323580.1">
    <property type="nucleotide sequence ID" value="NZ_JAFBIT010000002.1"/>
</dbReference>
<evidence type="ECO:0000256" key="1">
    <source>
        <dbReference type="ARBA" id="ARBA00022741"/>
    </source>
</evidence>
<evidence type="ECO:0000256" key="2">
    <source>
        <dbReference type="ARBA" id="ARBA00022840"/>
    </source>
</evidence>
<accession>A0ABS9CN91</accession>
<evidence type="ECO:0000313" key="5">
    <source>
        <dbReference type="Proteomes" id="UP001299220"/>
    </source>
</evidence>
<keyword evidence="5" id="KW-1185">Reference proteome</keyword>
<keyword evidence="2" id="KW-0067">ATP-binding</keyword>
<name>A0ABS9CN91_9FIRM</name>
<dbReference type="SUPFAM" id="SSF52540">
    <property type="entry name" value="P-loop containing nucleoside triphosphate hydrolases"/>
    <property type="match status" value="1"/>
</dbReference>
<feature type="domain" description="CobQ/CobB/MinD/ParA nucleotide binding" evidence="3">
    <location>
        <begin position="5"/>
        <end position="191"/>
    </location>
</feature>
<gene>
    <name evidence="4" type="ORF">JQM67_07935</name>
</gene>
<dbReference type="PANTHER" id="PTHR43384">
    <property type="entry name" value="SEPTUM SITE-DETERMINING PROTEIN MIND HOMOLOG, CHLOROPLASTIC-RELATED"/>
    <property type="match status" value="1"/>
</dbReference>
<evidence type="ECO:0000313" key="4">
    <source>
        <dbReference type="EMBL" id="MCF2652529.1"/>
    </source>
</evidence>
<dbReference type="Proteomes" id="UP001299220">
    <property type="component" value="Unassembled WGS sequence"/>
</dbReference>
<evidence type="ECO:0000259" key="3">
    <source>
        <dbReference type="Pfam" id="PF01656"/>
    </source>
</evidence>
<proteinExistence type="predicted"/>
<dbReference type="EMBL" id="JAFBIT010000002">
    <property type="protein sequence ID" value="MCF2652529.1"/>
    <property type="molecule type" value="Genomic_DNA"/>
</dbReference>
<dbReference type="Pfam" id="PF01656">
    <property type="entry name" value="CbiA"/>
    <property type="match status" value="1"/>
</dbReference>
<protein>
    <submittedName>
        <fullName evidence="4">AAA family ATPase</fullName>
    </submittedName>
</protein>
<dbReference type="InterPro" id="IPR027417">
    <property type="entry name" value="P-loop_NTPase"/>
</dbReference>
<keyword evidence="1" id="KW-0547">Nucleotide-binding</keyword>
<dbReference type="PANTHER" id="PTHR43384:SF6">
    <property type="entry name" value="SEPTUM SITE-DETERMINING PROTEIN MIND HOMOLOG, CHLOROPLASTIC"/>
    <property type="match status" value="1"/>
</dbReference>
<reference evidence="4 5" key="1">
    <citation type="submission" date="2020-12" db="EMBL/GenBank/DDBJ databases">
        <title>Whole genome sequences of gut porcine anaerobes.</title>
        <authorList>
            <person name="Kubasova T."/>
            <person name="Jahodarova E."/>
            <person name="Rychlik I."/>
        </authorList>
    </citation>
    <scope>NUCLEOTIDE SEQUENCE [LARGE SCALE GENOMIC DNA]</scope>
    <source>
        <strain evidence="4 5">An867</strain>
    </source>
</reference>
<dbReference type="InterPro" id="IPR050625">
    <property type="entry name" value="ParA/MinD_ATPase"/>
</dbReference>
<sequence length="259" mass="27048">MGTAIVITSGKGGVGKSTVTLGLAAQFAADGERVLLVDCDAGLRSLDRMTGTEESLVFDSSDVVAGRCAPAEAIYPCGAMPGVSLMPAPANGEDLVPEHVMRRLVPMLKRYFDRVLLDSPAGVGRGFRAAAAAADSALVVCSPDPVCIRDASIVRRLLLETGVSGQRLIINRFHAAYFRSVSSDELRGEGRSESGSGVCRDLDDVIDQSGIRLVGIVPEDREMAAAFQCGRLPGANKPGMAALSRIAARLNGVPVPLAI</sequence>
<dbReference type="InterPro" id="IPR002586">
    <property type="entry name" value="CobQ/CobB/MinD/ParA_Nub-bd_dom"/>
</dbReference>